<keyword evidence="3" id="KW-1185">Reference proteome</keyword>
<protein>
    <submittedName>
        <fullName evidence="2">Aminoglycoside phosphotransferase</fullName>
    </submittedName>
</protein>
<feature type="domain" description="Aminoglycoside phosphotransferase" evidence="1">
    <location>
        <begin position="5"/>
        <end position="207"/>
    </location>
</feature>
<organism evidence="2 3">
    <name type="scientific">Salipaludibacillus keqinensis</name>
    <dbReference type="NCBI Taxonomy" id="2045207"/>
    <lineage>
        <taxon>Bacteria</taxon>
        <taxon>Bacillati</taxon>
        <taxon>Bacillota</taxon>
        <taxon>Bacilli</taxon>
        <taxon>Bacillales</taxon>
        <taxon>Bacillaceae</taxon>
    </lineage>
</organism>
<dbReference type="Proteomes" id="UP000248214">
    <property type="component" value="Unassembled WGS sequence"/>
</dbReference>
<evidence type="ECO:0000259" key="1">
    <source>
        <dbReference type="Pfam" id="PF01636"/>
    </source>
</evidence>
<sequence length="251" mass="28418">MNLGKPIAKGNTAKIYLSDNKIVKLFNDFLPDTESIKEANKQKYAYSCGLPVPEILDVTNINGKQAIIMEYFKGETLGDLMAKEKDQTEYFLNMSVDVQLKIHSINPNPEAIEPMHDKLLRQIESVNEFDKNQKSDLVKKLESLSYESRLCHGDFHIFNLIKTGDEVVVIDWVDSSAGDICADVYRTYLLYSHLSTELADMYLRLYCEKSGVSKSDVFQWAPVIAGARLSESVSTENSERLMKIINNDSTV</sequence>
<evidence type="ECO:0000313" key="2">
    <source>
        <dbReference type="EMBL" id="PYZ94783.1"/>
    </source>
</evidence>
<keyword evidence="2" id="KW-0808">Transferase</keyword>
<evidence type="ECO:0000313" key="3">
    <source>
        <dbReference type="Proteomes" id="UP000248214"/>
    </source>
</evidence>
<dbReference type="RefSeq" id="WP_110608417.1">
    <property type="nucleotide sequence ID" value="NZ_PDOD01000001.1"/>
</dbReference>
<dbReference type="InterPro" id="IPR002575">
    <property type="entry name" value="Aminoglycoside_PTrfase"/>
</dbReference>
<dbReference type="InterPro" id="IPR051678">
    <property type="entry name" value="AGP_Transferase"/>
</dbReference>
<reference evidence="2 3" key="1">
    <citation type="submission" date="2017-10" db="EMBL/GenBank/DDBJ databases">
        <title>Bacillus sp. nov., a halophilic bacterium isolated from a Keqin Lake.</title>
        <authorList>
            <person name="Wang H."/>
        </authorList>
    </citation>
    <scope>NUCLEOTIDE SEQUENCE [LARGE SCALE GENOMIC DNA]</scope>
    <source>
        <strain evidence="2 3">KQ-12</strain>
    </source>
</reference>
<gene>
    <name evidence="2" type="ORF">CR194_04440</name>
</gene>
<dbReference type="SUPFAM" id="SSF56112">
    <property type="entry name" value="Protein kinase-like (PK-like)"/>
    <property type="match status" value="1"/>
</dbReference>
<dbReference type="PANTHER" id="PTHR21310">
    <property type="entry name" value="AMINOGLYCOSIDE PHOSPHOTRANSFERASE-RELATED-RELATED"/>
    <property type="match status" value="1"/>
</dbReference>
<comment type="caution">
    <text evidence="2">The sequence shown here is derived from an EMBL/GenBank/DDBJ whole genome shotgun (WGS) entry which is preliminary data.</text>
</comment>
<dbReference type="GO" id="GO:0016740">
    <property type="term" value="F:transferase activity"/>
    <property type="evidence" value="ECO:0007669"/>
    <property type="project" value="UniProtKB-KW"/>
</dbReference>
<dbReference type="AlphaFoldDB" id="A0A323TQL1"/>
<accession>A0A323TQL1</accession>
<proteinExistence type="predicted"/>
<dbReference type="Gene3D" id="3.90.1200.10">
    <property type="match status" value="1"/>
</dbReference>
<dbReference type="OrthoDB" id="9800774at2"/>
<name>A0A323TQL1_9BACI</name>
<dbReference type="Pfam" id="PF01636">
    <property type="entry name" value="APH"/>
    <property type="match status" value="1"/>
</dbReference>
<dbReference type="EMBL" id="PDOD01000001">
    <property type="protein sequence ID" value="PYZ94783.1"/>
    <property type="molecule type" value="Genomic_DNA"/>
</dbReference>
<dbReference type="InterPro" id="IPR011009">
    <property type="entry name" value="Kinase-like_dom_sf"/>
</dbReference>